<dbReference type="SMART" id="SM00645">
    <property type="entry name" value="Pept_C1"/>
    <property type="match status" value="1"/>
</dbReference>
<dbReference type="InterPro" id="IPR039417">
    <property type="entry name" value="Peptidase_C1A_papain-like"/>
</dbReference>
<keyword evidence="2" id="KW-0645">Protease</keyword>
<dbReference type="SMART" id="SM00848">
    <property type="entry name" value="Inhibitor_I29"/>
    <property type="match status" value="1"/>
</dbReference>
<keyword evidence="5" id="KW-0865">Zymogen</keyword>
<evidence type="ECO:0000256" key="4">
    <source>
        <dbReference type="ARBA" id="ARBA00022807"/>
    </source>
</evidence>
<evidence type="ECO:0000256" key="2">
    <source>
        <dbReference type="ARBA" id="ARBA00022670"/>
    </source>
</evidence>
<keyword evidence="4" id="KW-0788">Thiol protease</keyword>
<dbReference type="Pfam" id="PF08246">
    <property type="entry name" value="Inhibitor_I29"/>
    <property type="match status" value="1"/>
</dbReference>
<dbReference type="PRINTS" id="PR00705">
    <property type="entry name" value="PAPAIN"/>
</dbReference>
<evidence type="ECO:0000313" key="10">
    <source>
        <dbReference type="EMBL" id="CAF4037725.1"/>
    </source>
</evidence>
<dbReference type="InterPro" id="IPR013128">
    <property type="entry name" value="Peptidase_C1A"/>
</dbReference>
<dbReference type="PROSITE" id="PS00639">
    <property type="entry name" value="THIOL_PROTEASE_HIS"/>
    <property type="match status" value="1"/>
</dbReference>
<feature type="domain" description="Cathepsin propeptide inhibitor" evidence="8">
    <location>
        <begin position="56"/>
        <end position="112"/>
    </location>
</feature>
<dbReference type="GO" id="GO:0008234">
    <property type="term" value="F:cysteine-type peptidase activity"/>
    <property type="evidence" value="ECO:0007669"/>
    <property type="project" value="UniProtKB-KW"/>
</dbReference>
<dbReference type="Pfam" id="PF00112">
    <property type="entry name" value="Peptidase_C1"/>
    <property type="match status" value="1"/>
</dbReference>
<comment type="similarity">
    <text evidence="1">Belongs to the peptidase C1 family.</text>
</comment>
<dbReference type="InterPro" id="IPR000668">
    <property type="entry name" value="Peptidase_C1A_C"/>
</dbReference>
<dbReference type="CDD" id="cd02248">
    <property type="entry name" value="Peptidase_C1A"/>
    <property type="match status" value="1"/>
</dbReference>
<comment type="caution">
    <text evidence="9">The sequence shown here is derived from an EMBL/GenBank/DDBJ whole genome shotgun (WGS) entry which is preliminary data.</text>
</comment>
<dbReference type="EMBL" id="CAJOBA010037203">
    <property type="protein sequence ID" value="CAF4037725.1"/>
    <property type="molecule type" value="Genomic_DNA"/>
</dbReference>
<evidence type="ECO:0000256" key="1">
    <source>
        <dbReference type="ARBA" id="ARBA00008455"/>
    </source>
</evidence>
<dbReference type="Gene3D" id="3.90.70.10">
    <property type="entry name" value="Cysteine proteinases"/>
    <property type="match status" value="1"/>
</dbReference>
<keyword evidence="6" id="KW-1015">Disulfide bond</keyword>
<organism evidence="9 11">
    <name type="scientific">Didymodactylos carnosus</name>
    <dbReference type="NCBI Taxonomy" id="1234261"/>
    <lineage>
        <taxon>Eukaryota</taxon>
        <taxon>Metazoa</taxon>
        <taxon>Spiralia</taxon>
        <taxon>Gnathifera</taxon>
        <taxon>Rotifera</taxon>
        <taxon>Eurotatoria</taxon>
        <taxon>Bdelloidea</taxon>
        <taxon>Philodinida</taxon>
        <taxon>Philodinidae</taxon>
        <taxon>Didymodactylos</taxon>
    </lineage>
</organism>
<feature type="domain" description="Peptidase C1A papain C-terminal" evidence="7">
    <location>
        <begin position="166"/>
        <end position="398"/>
    </location>
</feature>
<dbReference type="PROSITE" id="PS00139">
    <property type="entry name" value="THIOL_PROTEASE_CYS"/>
    <property type="match status" value="1"/>
</dbReference>
<proteinExistence type="inferred from homology"/>
<gene>
    <name evidence="9" type="ORF">OVA965_LOCUS25316</name>
    <name evidence="10" type="ORF">TMI583_LOCUS26044</name>
</gene>
<accession>A0A8S2EK91</accession>
<protein>
    <submittedName>
        <fullName evidence="9">Uncharacterized protein</fullName>
    </submittedName>
</protein>
<dbReference type="Proteomes" id="UP000677228">
    <property type="component" value="Unassembled WGS sequence"/>
</dbReference>
<evidence type="ECO:0000256" key="5">
    <source>
        <dbReference type="ARBA" id="ARBA00023145"/>
    </source>
</evidence>
<evidence type="ECO:0000259" key="7">
    <source>
        <dbReference type="SMART" id="SM00645"/>
    </source>
</evidence>
<reference evidence="9" key="1">
    <citation type="submission" date="2021-02" db="EMBL/GenBank/DDBJ databases">
        <authorList>
            <person name="Nowell W R."/>
        </authorList>
    </citation>
    <scope>NUCLEOTIDE SEQUENCE</scope>
</reference>
<keyword evidence="3" id="KW-0378">Hydrolase</keyword>
<dbReference type="InterPro" id="IPR025660">
    <property type="entry name" value="Pept_his_AS"/>
</dbReference>
<dbReference type="InterPro" id="IPR038765">
    <property type="entry name" value="Papain-like_cys_pep_sf"/>
</dbReference>
<evidence type="ECO:0000256" key="6">
    <source>
        <dbReference type="ARBA" id="ARBA00023157"/>
    </source>
</evidence>
<dbReference type="InterPro" id="IPR000169">
    <property type="entry name" value="Pept_cys_AS"/>
</dbReference>
<evidence type="ECO:0000313" key="11">
    <source>
        <dbReference type="Proteomes" id="UP000677228"/>
    </source>
</evidence>
<dbReference type="EMBL" id="CAJNOK010015657">
    <property type="protein sequence ID" value="CAF1229722.1"/>
    <property type="molecule type" value="Genomic_DNA"/>
</dbReference>
<dbReference type="PANTHER" id="PTHR12411">
    <property type="entry name" value="CYSTEINE PROTEASE FAMILY C1-RELATED"/>
    <property type="match status" value="1"/>
</dbReference>
<evidence type="ECO:0000313" key="9">
    <source>
        <dbReference type="EMBL" id="CAF1229722.1"/>
    </source>
</evidence>
<dbReference type="SUPFAM" id="SSF54001">
    <property type="entry name" value="Cysteine proteinases"/>
    <property type="match status" value="1"/>
</dbReference>
<evidence type="ECO:0000259" key="8">
    <source>
        <dbReference type="SMART" id="SM00848"/>
    </source>
</evidence>
<name>A0A8S2EK91_9BILA</name>
<evidence type="ECO:0000256" key="3">
    <source>
        <dbReference type="ARBA" id="ARBA00022801"/>
    </source>
</evidence>
<dbReference type="InterPro" id="IPR013201">
    <property type="entry name" value="Prot_inhib_I29"/>
</dbReference>
<dbReference type="GO" id="GO:0006508">
    <property type="term" value="P:proteolysis"/>
    <property type="evidence" value="ECO:0007669"/>
    <property type="project" value="UniProtKB-KW"/>
</dbReference>
<sequence>MCKFCHESGEHPDLHLDRTKRLSPQSLEEYASSLVKNSATKLQDLHKNETLVKLVFDKFKLKHGRRYHNSSEEHRRRQIFGQRMAHVLNVNSKNLSHKLGLNHFSDLTEQEFNRQKKGLIPDHKKRTRKPRSVFMQYVIHSAKVKSQTKSKHKSVTKAPPAKGVTASTTLDWVAKGRVTSPTNQLSCGDCYAFATTAVVEGLLAKKTAKLVSLSPQEITDCSQSYQLQYYGQESGAGGCGGGGFVPSIQYLNSNGGRQARWNDYPYVGDQQGCRASAVSRQTIGANIKYTAVKEGDEAALLQAVTRGPVFLAINANTQTFMSYASGVINLSAQDCPNSPYSLDHAVTLVGYGYDSTTKLNYWKVKNSWSTSWGEGGYFRIARGTKNVCGVASGAWEGTL</sequence>
<dbReference type="Proteomes" id="UP000682733">
    <property type="component" value="Unassembled WGS sequence"/>
</dbReference>
<dbReference type="AlphaFoldDB" id="A0A8S2EK91"/>